<gene>
    <name evidence="1" type="ORF">HMPREF9233_01533</name>
</gene>
<dbReference type="EMBL" id="AGWL01000008">
    <property type="protein sequence ID" value="EKU94586.1"/>
    <property type="molecule type" value="Genomic_DNA"/>
</dbReference>
<evidence type="ECO:0000313" key="2">
    <source>
        <dbReference type="Proteomes" id="UP000009888"/>
    </source>
</evidence>
<comment type="caution">
    <text evidence="1">The sequence shown here is derived from an EMBL/GenBank/DDBJ whole genome shotgun (WGS) entry which is preliminary data.</text>
</comment>
<accession>K9EFB5</accession>
<protein>
    <submittedName>
        <fullName evidence="1">Uncharacterized protein</fullName>
    </submittedName>
</protein>
<keyword evidence="2" id="KW-1185">Reference proteome</keyword>
<dbReference type="HOGENOM" id="CLU_1536845_0_0_11"/>
<dbReference type="AlphaFoldDB" id="K9EFB5"/>
<evidence type="ECO:0000313" key="1">
    <source>
        <dbReference type="EMBL" id="EKU94586.1"/>
    </source>
</evidence>
<dbReference type="STRING" id="202789.GCA_001457435_00571"/>
<dbReference type="PATRIC" id="fig|883066.3.peg.1596"/>
<reference evidence="1 2" key="1">
    <citation type="submission" date="2012-09" db="EMBL/GenBank/DDBJ databases">
        <title>The Genome Sequence of Actinobaculum massiliae ACS-171-V-COL2.</title>
        <authorList>
            <consortium name="The Broad Institute Genome Sequencing Platform"/>
            <person name="Earl A."/>
            <person name="Ward D."/>
            <person name="Feldgarden M."/>
            <person name="Gevers D."/>
            <person name="Saerens B."/>
            <person name="Vaneechoutte M."/>
            <person name="Walker B."/>
            <person name="Young S.K."/>
            <person name="Zeng Q."/>
            <person name="Gargeya S."/>
            <person name="Fitzgerald M."/>
            <person name="Haas B."/>
            <person name="Abouelleil A."/>
            <person name="Alvarado L."/>
            <person name="Arachchi H.M."/>
            <person name="Berlin A."/>
            <person name="Chapman S.B."/>
            <person name="Goldberg J."/>
            <person name="Griggs A."/>
            <person name="Gujja S."/>
            <person name="Hansen M."/>
            <person name="Howarth C."/>
            <person name="Imamovic A."/>
            <person name="Larimer J."/>
            <person name="McCowen C."/>
            <person name="Montmayeur A."/>
            <person name="Murphy C."/>
            <person name="Neiman D."/>
            <person name="Pearson M."/>
            <person name="Priest M."/>
            <person name="Roberts A."/>
            <person name="Saif S."/>
            <person name="Shea T."/>
            <person name="Sisk P."/>
            <person name="Sykes S."/>
            <person name="Wortman J."/>
            <person name="Nusbaum C."/>
            <person name="Birren B."/>
        </authorList>
    </citation>
    <scope>NUCLEOTIDE SEQUENCE [LARGE SCALE GENOMIC DNA]</scope>
    <source>
        <strain evidence="2">ACS-171-V-Col2</strain>
    </source>
</reference>
<name>K9EFB5_9ACTO</name>
<dbReference type="Proteomes" id="UP000009888">
    <property type="component" value="Unassembled WGS sequence"/>
</dbReference>
<proteinExistence type="predicted"/>
<organism evidence="1 2">
    <name type="scientific">Actinobaculum massiliense ACS-171-V-Col2</name>
    <dbReference type="NCBI Taxonomy" id="883066"/>
    <lineage>
        <taxon>Bacteria</taxon>
        <taxon>Bacillati</taxon>
        <taxon>Actinomycetota</taxon>
        <taxon>Actinomycetes</taxon>
        <taxon>Actinomycetales</taxon>
        <taxon>Actinomycetaceae</taxon>
        <taxon>Actinobaculum</taxon>
    </lineage>
</organism>
<sequence>MRRAAAFIGAVRDGGGYEAYEGVRERNRLTTVIMVKVPMATLECYARISAEQAGGAQSGGTQVGNLKGNSFVKRQMCSLEAGYRKVEDAGGGASELVVPCGDSHPLAMSPQCSYCVQAAANASRRRDAEAKRAQELDAKYICAELCDAGTPNAGEAGGTVGFNATEGSECRITG</sequence>